<name>A0ABT6TQH1_9BACL</name>
<dbReference type="SUPFAM" id="SSF53807">
    <property type="entry name" value="Helical backbone' metal receptor"/>
    <property type="match status" value="1"/>
</dbReference>
<keyword evidence="4" id="KW-0732">Signal</keyword>
<dbReference type="PROSITE" id="PS50983">
    <property type="entry name" value="FE_B12_PBP"/>
    <property type="match status" value="1"/>
</dbReference>
<accession>A0ABT6TQH1</accession>
<keyword evidence="3" id="KW-0813">Transport</keyword>
<evidence type="ECO:0000256" key="2">
    <source>
        <dbReference type="ARBA" id="ARBA00008814"/>
    </source>
</evidence>
<comment type="similarity">
    <text evidence="2">Belongs to the bacterial solute-binding protein 8 family.</text>
</comment>
<evidence type="ECO:0000256" key="4">
    <source>
        <dbReference type="ARBA" id="ARBA00022729"/>
    </source>
</evidence>
<comment type="subcellular location">
    <subcellularLocation>
        <location evidence="1">Cell envelope</location>
    </subcellularLocation>
</comment>
<proteinExistence type="inferred from homology"/>
<evidence type="ECO:0000313" key="6">
    <source>
        <dbReference type="EMBL" id="MDI4649093.1"/>
    </source>
</evidence>
<dbReference type="Proteomes" id="UP001161691">
    <property type="component" value="Unassembled WGS sequence"/>
</dbReference>
<evidence type="ECO:0000256" key="1">
    <source>
        <dbReference type="ARBA" id="ARBA00004196"/>
    </source>
</evidence>
<evidence type="ECO:0000313" key="7">
    <source>
        <dbReference type="Proteomes" id="UP001161691"/>
    </source>
</evidence>
<organism evidence="6 7">
    <name type="scientific">Cohnella hashimotonis</name>
    <dbReference type="NCBI Taxonomy" id="2826895"/>
    <lineage>
        <taxon>Bacteria</taxon>
        <taxon>Bacillati</taxon>
        <taxon>Bacillota</taxon>
        <taxon>Bacilli</taxon>
        <taxon>Bacillales</taxon>
        <taxon>Paenibacillaceae</taxon>
        <taxon>Cohnella</taxon>
    </lineage>
</organism>
<keyword evidence="7" id="KW-1185">Reference proteome</keyword>
<protein>
    <recommendedName>
        <fullName evidence="5">Fe/B12 periplasmic-binding domain-containing protein</fullName>
    </recommendedName>
</protein>
<dbReference type="RefSeq" id="WP_282911757.1">
    <property type="nucleotide sequence ID" value="NZ_JAGRPV010000001.1"/>
</dbReference>
<evidence type="ECO:0000256" key="3">
    <source>
        <dbReference type="ARBA" id="ARBA00022448"/>
    </source>
</evidence>
<dbReference type="Gene3D" id="3.40.50.1980">
    <property type="entry name" value="Nitrogenase molybdenum iron protein domain"/>
    <property type="match status" value="1"/>
</dbReference>
<sequence>MGSNFLSGKLVYGELGLKPHELANGTPDNFGSLTFEKLPDLDADELFIIIPEGQTEEQVRKLLEDIPLWKTLPAVKNDRVHYVSSGHWINSAYMANLAVLKDVSEALLP</sequence>
<dbReference type="EMBL" id="JAGRPV010000001">
    <property type="protein sequence ID" value="MDI4649093.1"/>
    <property type="molecule type" value="Genomic_DNA"/>
</dbReference>
<gene>
    <name evidence="6" type="ORF">KB449_29415</name>
</gene>
<evidence type="ECO:0000259" key="5">
    <source>
        <dbReference type="PROSITE" id="PS50983"/>
    </source>
</evidence>
<dbReference type="InterPro" id="IPR051313">
    <property type="entry name" value="Bact_iron-sidero_bind"/>
</dbReference>
<reference evidence="6" key="1">
    <citation type="submission" date="2023-04" db="EMBL/GenBank/DDBJ databases">
        <title>Comparative genomic analysis of Cohnella hashimotonis sp. nov., isolated from the International Space Station.</title>
        <authorList>
            <person name="Venkateswaran K."/>
            <person name="Simpson A."/>
        </authorList>
    </citation>
    <scope>NUCLEOTIDE SEQUENCE</scope>
    <source>
        <strain evidence="6">F6_2S_P_1</strain>
    </source>
</reference>
<dbReference type="PANTHER" id="PTHR30532:SF1">
    <property type="entry name" value="IRON(3+)-HYDROXAMATE-BINDING PROTEIN FHUD"/>
    <property type="match status" value="1"/>
</dbReference>
<dbReference type="PANTHER" id="PTHR30532">
    <property type="entry name" value="IRON III DICITRATE-BINDING PERIPLASMIC PROTEIN"/>
    <property type="match status" value="1"/>
</dbReference>
<feature type="domain" description="Fe/B12 periplasmic-binding" evidence="5">
    <location>
        <begin position="1"/>
        <end position="109"/>
    </location>
</feature>
<dbReference type="InterPro" id="IPR002491">
    <property type="entry name" value="ABC_transptr_periplasmic_BD"/>
</dbReference>
<comment type="caution">
    <text evidence="6">The sequence shown here is derived from an EMBL/GenBank/DDBJ whole genome shotgun (WGS) entry which is preliminary data.</text>
</comment>